<accession>A0ABV3WYY7</accession>
<keyword evidence="9" id="KW-0732">Signal</keyword>
<evidence type="ECO:0000256" key="8">
    <source>
        <dbReference type="PROSITE-ProRule" id="PRU00278"/>
    </source>
</evidence>
<evidence type="ECO:0000256" key="2">
    <source>
        <dbReference type="ARBA" id="ARBA00007656"/>
    </source>
</evidence>
<dbReference type="InterPro" id="IPR046357">
    <property type="entry name" value="PPIase_dom_sf"/>
</dbReference>
<organism evidence="11 12">
    <name type="scientific">Neoaquamicrobium sediminum</name>
    <dbReference type="NCBI Taxonomy" id="1849104"/>
    <lineage>
        <taxon>Bacteria</taxon>
        <taxon>Pseudomonadati</taxon>
        <taxon>Pseudomonadota</taxon>
        <taxon>Alphaproteobacteria</taxon>
        <taxon>Hyphomicrobiales</taxon>
        <taxon>Phyllobacteriaceae</taxon>
        <taxon>Neoaquamicrobium</taxon>
    </lineage>
</organism>
<proteinExistence type="inferred from homology"/>
<evidence type="ECO:0000256" key="7">
    <source>
        <dbReference type="ARBA" id="ARBA00031484"/>
    </source>
</evidence>
<dbReference type="PROSITE" id="PS50198">
    <property type="entry name" value="PPIC_PPIASE_2"/>
    <property type="match status" value="1"/>
</dbReference>
<dbReference type="InterPro" id="IPR050245">
    <property type="entry name" value="PrsA_foldase"/>
</dbReference>
<protein>
    <recommendedName>
        <fullName evidence="4">Parvulin-like PPIase</fullName>
        <ecNumber evidence="3">5.2.1.8</ecNumber>
    </recommendedName>
    <alternativeName>
        <fullName evidence="6">Peptidyl-prolyl cis-trans isomerase plp</fullName>
    </alternativeName>
    <alternativeName>
        <fullName evidence="7">Rotamase plp</fullName>
    </alternativeName>
</protein>
<keyword evidence="8 11" id="KW-0413">Isomerase</keyword>
<dbReference type="SUPFAM" id="SSF54534">
    <property type="entry name" value="FKBP-like"/>
    <property type="match status" value="1"/>
</dbReference>
<dbReference type="Pfam" id="PF00639">
    <property type="entry name" value="Rotamase"/>
    <property type="match status" value="1"/>
</dbReference>
<reference evidence="11 12" key="1">
    <citation type="submission" date="2024-01" db="EMBL/GenBank/DDBJ databases">
        <title>New evidence supports the origin of RcGTA from prophage.</title>
        <authorList>
            <person name="Xu Y."/>
            <person name="Liu B."/>
            <person name="Chen F."/>
        </authorList>
    </citation>
    <scope>NUCLEOTIDE SEQUENCE [LARGE SCALE GENOMIC DNA]</scope>
    <source>
        <strain evidence="11 12">CBW1107-2</strain>
    </source>
</reference>
<sequence length="288" mass="31227">MRSLSFFTPQALKRLACATLLTTSATLAYAQDDEVVARVAGHEITRADVAVAEEMYGPQLGQMPSDARLSVIVNALIELRIVSEAAREAGVTEQDDFKRQLAFFEAQTLRSIFVEQRVAAAVTDEAVRAAYDQQIASIPSVPERRLRHILVASEAEAREIIAALSSGQPFAELAQAHSLDAVSKANGGDLGFLPEGQIMPEIDEAVSGLESGEFTQDPVETAFGFHVVLLEDMRDRPAPAFETVAPQIRQSLAAAAERRVIDELRTSAEVEKLVPDVAPPQEDDGHDH</sequence>
<evidence type="ECO:0000256" key="6">
    <source>
        <dbReference type="ARBA" id="ARBA00030642"/>
    </source>
</evidence>
<evidence type="ECO:0000259" key="10">
    <source>
        <dbReference type="PROSITE" id="PS50198"/>
    </source>
</evidence>
<dbReference type="PANTHER" id="PTHR47245:SF2">
    <property type="entry name" value="PEPTIDYL-PROLYL CIS-TRANS ISOMERASE HP_0175-RELATED"/>
    <property type="match status" value="1"/>
</dbReference>
<dbReference type="Proteomes" id="UP001559025">
    <property type="component" value="Unassembled WGS sequence"/>
</dbReference>
<keyword evidence="5 8" id="KW-0697">Rotamase</keyword>
<feature type="domain" description="PpiC" evidence="10">
    <location>
        <begin position="141"/>
        <end position="232"/>
    </location>
</feature>
<dbReference type="InterPro" id="IPR023058">
    <property type="entry name" value="PPIase_PpiC_CS"/>
</dbReference>
<comment type="catalytic activity">
    <reaction evidence="1">
        <text>[protein]-peptidylproline (omega=180) = [protein]-peptidylproline (omega=0)</text>
        <dbReference type="Rhea" id="RHEA:16237"/>
        <dbReference type="Rhea" id="RHEA-COMP:10747"/>
        <dbReference type="Rhea" id="RHEA-COMP:10748"/>
        <dbReference type="ChEBI" id="CHEBI:83833"/>
        <dbReference type="ChEBI" id="CHEBI:83834"/>
        <dbReference type="EC" id="5.2.1.8"/>
    </reaction>
</comment>
<evidence type="ECO:0000256" key="3">
    <source>
        <dbReference type="ARBA" id="ARBA00013194"/>
    </source>
</evidence>
<comment type="similarity">
    <text evidence="2">Belongs to the PpiC/parvulin rotamase family.</text>
</comment>
<dbReference type="SUPFAM" id="SSF109998">
    <property type="entry name" value="Triger factor/SurA peptide-binding domain-like"/>
    <property type="match status" value="1"/>
</dbReference>
<dbReference type="InterPro" id="IPR027304">
    <property type="entry name" value="Trigger_fact/SurA_dom_sf"/>
</dbReference>
<comment type="caution">
    <text evidence="11">The sequence shown here is derived from an EMBL/GenBank/DDBJ whole genome shotgun (WGS) entry which is preliminary data.</text>
</comment>
<feature type="chain" id="PRO_5045689932" description="Parvulin-like PPIase" evidence="9">
    <location>
        <begin position="31"/>
        <end position="288"/>
    </location>
</feature>
<dbReference type="PANTHER" id="PTHR47245">
    <property type="entry name" value="PEPTIDYLPROLYL ISOMERASE"/>
    <property type="match status" value="1"/>
</dbReference>
<gene>
    <name evidence="11" type="ORF">V1479_21530</name>
</gene>
<dbReference type="GO" id="GO:0003755">
    <property type="term" value="F:peptidyl-prolyl cis-trans isomerase activity"/>
    <property type="evidence" value="ECO:0007669"/>
    <property type="project" value="UniProtKB-EC"/>
</dbReference>
<dbReference type="EC" id="5.2.1.8" evidence="3"/>
<evidence type="ECO:0000256" key="9">
    <source>
        <dbReference type="SAM" id="SignalP"/>
    </source>
</evidence>
<dbReference type="InterPro" id="IPR000297">
    <property type="entry name" value="PPIase_PpiC"/>
</dbReference>
<evidence type="ECO:0000256" key="4">
    <source>
        <dbReference type="ARBA" id="ARBA00018370"/>
    </source>
</evidence>
<feature type="signal peptide" evidence="9">
    <location>
        <begin position="1"/>
        <end position="30"/>
    </location>
</feature>
<dbReference type="RefSeq" id="WP_368804693.1">
    <property type="nucleotide sequence ID" value="NZ_JAZHFV010000007.1"/>
</dbReference>
<evidence type="ECO:0000313" key="12">
    <source>
        <dbReference type="Proteomes" id="UP001559025"/>
    </source>
</evidence>
<keyword evidence="12" id="KW-1185">Reference proteome</keyword>
<dbReference type="Gene3D" id="3.10.50.40">
    <property type="match status" value="1"/>
</dbReference>
<evidence type="ECO:0000313" key="11">
    <source>
        <dbReference type="EMBL" id="MEX4009903.1"/>
    </source>
</evidence>
<evidence type="ECO:0000256" key="1">
    <source>
        <dbReference type="ARBA" id="ARBA00000971"/>
    </source>
</evidence>
<dbReference type="EMBL" id="JAZHFV010000007">
    <property type="protein sequence ID" value="MEX4009903.1"/>
    <property type="molecule type" value="Genomic_DNA"/>
</dbReference>
<evidence type="ECO:0000256" key="5">
    <source>
        <dbReference type="ARBA" id="ARBA00023110"/>
    </source>
</evidence>
<dbReference type="PROSITE" id="PS01096">
    <property type="entry name" value="PPIC_PPIASE_1"/>
    <property type="match status" value="1"/>
</dbReference>
<name>A0ABV3WYY7_9HYPH</name>